<dbReference type="EMBL" id="BMFY01000002">
    <property type="protein sequence ID" value="GGA04881.1"/>
    <property type="molecule type" value="Genomic_DNA"/>
</dbReference>
<reference evidence="7" key="2">
    <citation type="submission" date="2020-09" db="EMBL/GenBank/DDBJ databases">
        <authorList>
            <person name="Sun Q."/>
            <person name="Zhou Y."/>
        </authorList>
    </citation>
    <scope>NUCLEOTIDE SEQUENCE</scope>
    <source>
        <strain evidence="7">CGMCC 1.12785</strain>
    </source>
</reference>
<dbReference type="InterPro" id="IPR017871">
    <property type="entry name" value="ABC_transporter-like_CS"/>
</dbReference>
<proteinExistence type="inferred from homology"/>
<dbReference type="InterPro" id="IPR047748">
    <property type="entry name" value="AztA-like"/>
</dbReference>
<accession>A0A8J2TVM0</accession>
<keyword evidence="2" id="KW-0813">Transport</keyword>
<dbReference type="AlphaFoldDB" id="A0A8J2TVM0"/>
<protein>
    <submittedName>
        <fullName evidence="7">ABC transporter ATPase</fullName>
    </submittedName>
</protein>
<keyword evidence="4" id="KW-0067">ATP-binding</keyword>
<dbReference type="PROSITE" id="PS00211">
    <property type="entry name" value="ABC_TRANSPORTER_1"/>
    <property type="match status" value="1"/>
</dbReference>
<dbReference type="PANTHER" id="PTHR42734">
    <property type="entry name" value="METAL TRANSPORT SYSTEM ATP-BINDING PROTEIN TM_0124-RELATED"/>
    <property type="match status" value="1"/>
</dbReference>
<evidence type="ECO:0000313" key="8">
    <source>
        <dbReference type="Proteomes" id="UP000616114"/>
    </source>
</evidence>
<dbReference type="InterPro" id="IPR050153">
    <property type="entry name" value="Metal_Ion_Import_ABC"/>
</dbReference>
<dbReference type="InterPro" id="IPR003593">
    <property type="entry name" value="AAA+_ATPase"/>
</dbReference>
<dbReference type="PANTHER" id="PTHR42734:SF5">
    <property type="entry name" value="IRON TRANSPORT SYSTEM ATP-BINDING PROTEIN HI_0361-RELATED"/>
    <property type="match status" value="1"/>
</dbReference>
<dbReference type="Pfam" id="PF00005">
    <property type="entry name" value="ABC_tran"/>
    <property type="match status" value="1"/>
</dbReference>
<dbReference type="SUPFAM" id="SSF52540">
    <property type="entry name" value="P-loop containing nucleoside triphosphate hydrolases"/>
    <property type="match status" value="1"/>
</dbReference>
<comment type="caution">
    <text evidence="7">The sequence shown here is derived from an EMBL/GenBank/DDBJ whole genome shotgun (WGS) entry which is preliminary data.</text>
</comment>
<evidence type="ECO:0000256" key="1">
    <source>
        <dbReference type="ARBA" id="ARBA00005417"/>
    </source>
</evidence>
<dbReference type="GO" id="GO:0016887">
    <property type="term" value="F:ATP hydrolysis activity"/>
    <property type="evidence" value="ECO:0007669"/>
    <property type="project" value="InterPro"/>
</dbReference>
<sequence length="246" mass="25762">MVNAIELSDVSCRYRRQLALDHVTATLPAGRVTALVGPNGSGKSTLLAALAGVLPLAGGQIRNLPEDIAFVVQRSAVPDSLPITVRQTVEMGRWRRRGAWGRLRREDHQIVDEAMARLGLSELAGRQLGTLSGGQRQRALVAQGLAQRAALILLDEPLASVDVRASEYIAGAVQDARADGATIVIATHERDQARQADHVLHLSRGALLHEGPPGAAAGPSSATGAMTASRASGEHAGRRGPAGASR</sequence>
<dbReference type="InterPro" id="IPR003439">
    <property type="entry name" value="ABC_transporter-like_ATP-bd"/>
</dbReference>
<dbReference type="Proteomes" id="UP000616114">
    <property type="component" value="Unassembled WGS sequence"/>
</dbReference>
<dbReference type="Gene3D" id="3.40.50.300">
    <property type="entry name" value="P-loop containing nucleotide triphosphate hydrolases"/>
    <property type="match status" value="1"/>
</dbReference>
<feature type="compositionally biased region" description="Low complexity" evidence="5">
    <location>
        <begin position="211"/>
        <end position="229"/>
    </location>
</feature>
<evidence type="ECO:0000313" key="7">
    <source>
        <dbReference type="EMBL" id="GGA04881.1"/>
    </source>
</evidence>
<name>A0A8J2TVM0_9MICO</name>
<evidence type="ECO:0000256" key="2">
    <source>
        <dbReference type="ARBA" id="ARBA00022448"/>
    </source>
</evidence>
<evidence type="ECO:0000256" key="5">
    <source>
        <dbReference type="SAM" id="MobiDB-lite"/>
    </source>
</evidence>
<dbReference type="NCBIfam" id="NF040873">
    <property type="entry name" value="AztA"/>
    <property type="match status" value="1"/>
</dbReference>
<evidence type="ECO:0000256" key="3">
    <source>
        <dbReference type="ARBA" id="ARBA00022741"/>
    </source>
</evidence>
<feature type="region of interest" description="Disordered" evidence="5">
    <location>
        <begin position="208"/>
        <end position="246"/>
    </location>
</feature>
<reference evidence="7" key="1">
    <citation type="journal article" date="2014" name="Int. J. Syst. Evol. Microbiol.">
        <title>Complete genome sequence of Corynebacterium casei LMG S-19264T (=DSM 44701T), isolated from a smear-ripened cheese.</title>
        <authorList>
            <consortium name="US DOE Joint Genome Institute (JGI-PGF)"/>
            <person name="Walter F."/>
            <person name="Albersmeier A."/>
            <person name="Kalinowski J."/>
            <person name="Ruckert C."/>
        </authorList>
    </citation>
    <scope>NUCLEOTIDE SEQUENCE</scope>
    <source>
        <strain evidence="7">CGMCC 1.12785</strain>
    </source>
</reference>
<feature type="domain" description="ABC transporter" evidence="6">
    <location>
        <begin position="5"/>
        <end position="229"/>
    </location>
</feature>
<dbReference type="InterPro" id="IPR027417">
    <property type="entry name" value="P-loop_NTPase"/>
</dbReference>
<gene>
    <name evidence="7" type="ORF">GCM10011333_04410</name>
</gene>
<keyword evidence="3" id="KW-0547">Nucleotide-binding</keyword>
<comment type="similarity">
    <text evidence="1">Belongs to the ABC transporter superfamily.</text>
</comment>
<organism evidence="7 8">
    <name type="scientific">Sediminivirga luteola</name>
    <dbReference type="NCBI Taxonomy" id="1774748"/>
    <lineage>
        <taxon>Bacteria</taxon>
        <taxon>Bacillati</taxon>
        <taxon>Actinomycetota</taxon>
        <taxon>Actinomycetes</taxon>
        <taxon>Micrococcales</taxon>
        <taxon>Brevibacteriaceae</taxon>
        <taxon>Sediminivirga</taxon>
    </lineage>
</organism>
<dbReference type="PROSITE" id="PS50893">
    <property type="entry name" value="ABC_TRANSPORTER_2"/>
    <property type="match status" value="1"/>
</dbReference>
<evidence type="ECO:0000259" key="6">
    <source>
        <dbReference type="PROSITE" id="PS50893"/>
    </source>
</evidence>
<dbReference type="SMART" id="SM00382">
    <property type="entry name" value="AAA"/>
    <property type="match status" value="1"/>
</dbReference>
<dbReference type="GO" id="GO:0005524">
    <property type="term" value="F:ATP binding"/>
    <property type="evidence" value="ECO:0007669"/>
    <property type="project" value="UniProtKB-KW"/>
</dbReference>
<keyword evidence="8" id="KW-1185">Reference proteome</keyword>
<evidence type="ECO:0000256" key="4">
    <source>
        <dbReference type="ARBA" id="ARBA00022840"/>
    </source>
</evidence>